<feature type="signal peptide" evidence="1">
    <location>
        <begin position="1"/>
        <end position="21"/>
    </location>
</feature>
<evidence type="ECO:0000313" key="3">
    <source>
        <dbReference type="Proteomes" id="UP001432322"/>
    </source>
</evidence>
<reference evidence="2" key="1">
    <citation type="submission" date="2023-10" db="EMBL/GenBank/DDBJ databases">
        <title>Genome assembly of Pristionchus species.</title>
        <authorList>
            <person name="Yoshida K."/>
            <person name="Sommer R.J."/>
        </authorList>
    </citation>
    <scope>NUCLEOTIDE SEQUENCE</scope>
    <source>
        <strain evidence="2">RS5133</strain>
    </source>
</reference>
<protein>
    <submittedName>
        <fullName evidence="2">Uncharacterized protein</fullName>
    </submittedName>
</protein>
<name>A0AAV5W8K6_9BILA</name>
<comment type="caution">
    <text evidence="2">The sequence shown here is derived from an EMBL/GenBank/DDBJ whole genome shotgun (WGS) entry which is preliminary data.</text>
</comment>
<feature type="non-terminal residue" evidence="2">
    <location>
        <position position="1"/>
    </location>
</feature>
<feature type="chain" id="PRO_5043921597" evidence="1">
    <location>
        <begin position="22"/>
        <end position="263"/>
    </location>
</feature>
<organism evidence="2 3">
    <name type="scientific">Pristionchus fissidentatus</name>
    <dbReference type="NCBI Taxonomy" id="1538716"/>
    <lineage>
        <taxon>Eukaryota</taxon>
        <taxon>Metazoa</taxon>
        <taxon>Ecdysozoa</taxon>
        <taxon>Nematoda</taxon>
        <taxon>Chromadorea</taxon>
        <taxon>Rhabditida</taxon>
        <taxon>Rhabditina</taxon>
        <taxon>Diplogasteromorpha</taxon>
        <taxon>Diplogasteroidea</taxon>
        <taxon>Neodiplogasteridae</taxon>
        <taxon>Pristionchus</taxon>
    </lineage>
</organism>
<dbReference type="Proteomes" id="UP001432322">
    <property type="component" value="Unassembled WGS sequence"/>
</dbReference>
<dbReference type="AlphaFoldDB" id="A0AAV5W8K6"/>
<keyword evidence="3" id="KW-1185">Reference proteome</keyword>
<evidence type="ECO:0000256" key="1">
    <source>
        <dbReference type="SAM" id="SignalP"/>
    </source>
</evidence>
<evidence type="ECO:0000313" key="2">
    <source>
        <dbReference type="EMBL" id="GMT26715.1"/>
    </source>
</evidence>
<keyword evidence="1" id="KW-0732">Signal</keyword>
<proteinExistence type="predicted"/>
<gene>
    <name evidence="2" type="ORF">PFISCL1PPCAC_18012</name>
</gene>
<sequence length="263" mass="28149">SPLSEMALLVILLSSLAVASAQSCSCETSNTQFTDQYFNCPLDNFCSDSLVSSACGKVCHTSGSFHSSVEHDNIYGFTYGSLNCAGSLFDSDNYGAPLCAYSTPSNVLSSSNACNVPSFACAGCDSSKVKYFDYDSTKFQVLCESGVLQYTYSDNTTAEFNGRLFLNKNTCVFTGGNDGSKTITFVSCKSKPNEIDACVVQGGSPAGITGHCHFGTCWLYCENNKQLSFQKYGTGARINIDNLPCENGFSQYGQVIASNLECN</sequence>
<dbReference type="EMBL" id="BTSY01000005">
    <property type="protein sequence ID" value="GMT26715.1"/>
    <property type="molecule type" value="Genomic_DNA"/>
</dbReference>
<accession>A0AAV5W8K6</accession>